<organism evidence="2 3">
    <name type="scientific">Sungouiella intermedia</name>
    <dbReference type="NCBI Taxonomy" id="45354"/>
    <lineage>
        <taxon>Eukaryota</taxon>
        <taxon>Fungi</taxon>
        <taxon>Dikarya</taxon>
        <taxon>Ascomycota</taxon>
        <taxon>Saccharomycotina</taxon>
        <taxon>Pichiomycetes</taxon>
        <taxon>Metschnikowiaceae</taxon>
        <taxon>Sungouiella</taxon>
    </lineage>
</organism>
<dbReference type="EMBL" id="LT635767">
    <property type="protein sequence ID" value="SGZ55551.1"/>
    <property type="molecule type" value="Genomic_DNA"/>
</dbReference>
<feature type="transmembrane region" description="Helical" evidence="1">
    <location>
        <begin position="172"/>
        <end position="192"/>
    </location>
</feature>
<gene>
    <name evidence="2" type="ORF">SAMEA4029009_CIC11G00000000937</name>
</gene>
<evidence type="ECO:0000313" key="2">
    <source>
        <dbReference type="EMBL" id="SGZ55551.1"/>
    </source>
</evidence>
<protein>
    <submittedName>
        <fullName evidence="2">CIC11C00000000937</fullName>
    </submittedName>
</protein>
<evidence type="ECO:0000256" key="1">
    <source>
        <dbReference type="SAM" id="Phobius"/>
    </source>
</evidence>
<feature type="transmembrane region" description="Helical" evidence="1">
    <location>
        <begin position="67"/>
        <end position="89"/>
    </location>
</feature>
<keyword evidence="1" id="KW-1133">Transmembrane helix</keyword>
<dbReference type="AlphaFoldDB" id="A0A1L0BW18"/>
<name>A0A1L0BW18_9ASCO</name>
<feature type="transmembrane region" description="Helical" evidence="1">
    <location>
        <begin position="129"/>
        <end position="152"/>
    </location>
</feature>
<feature type="transmembrane region" description="Helical" evidence="1">
    <location>
        <begin position="38"/>
        <end position="61"/>
    </location>
</feature>
<sequence length="296" mass="32857">MAFKDETSGIAASVFLAIYSIFAPFMCFVILKRGIRTVYGFIWFFAIVRFGGQLCGVVHSILGPQYWKWLIAYLVLGAEGYFALILASFHTICKGQKYALGTSWLEQTGPSTFSTGLPIVSRLTKSWSALFKTVLIPANVLVIISGVILSGISTEDVSQQSTLLKESKKLRTIGQAMFLGLMVVSAVTNQYVMWVQGVRNKYTIATALATPFLLVRGTFGMLSIYLTSMNYFNVQNTVGMKTSVVIFEYTLGTTMELLAALAMVSPFFTEGKKKTMILGNAIEDTRSEEDYKREWN</sequence>
<keyword evidence="1" id="KW-0472">Membrane</keyword>
<evidence type="ECO:0000313" key="3">
    <source>
        <dbReference type="Proteomes" id="UP000182259"/>
    </source>
</evidence>
<feature type="transmembrane region" description="Helical" evidence="1">
    <location>
        <begin position="204"/>
        <end position="226"/>
    </location>
</feature>
<reference evidence="3" key="1">
    <citation type="submission" date="2016-10" db="EMBL/GenBank/DDBJ databases">
        <authorList>
            <person name="Geijer C."/>
            <person name="Jareborg N."/>
            <person name="Dainat J."/>
        </authorList>
    </citation>
    <scope>NUCLEOTIDE SEQUENCE [LARGE SCALE GENOMIC DNA]</scope>
    <source>
        <strain evidence="3">PYCC 4715</strain>
    </source>
</reference>
<keyword evidence="1" id="KW-0812">Transmembrane</keyword>
<dbReference type="Proteomes" id="UP000182259">
    <property type="component" value="Chromosome IV"/>
</dbReference>
<feature type="transmembrane region" description="Helical" evidence="1">
    <location>
        <begin position="246"/>
        <end position="268"/>
    </location>
</feature>
<proteinExistence type="predicted"/>
<accession>A0A1L0BW18</accession>
<dbReference type="PANTHER" id="PTHR42109">
    <property type="entry name" value="UNPLACED GENOMIC SCAFFOLD UM_SCAF_CONTIG_1.265, WHOLE GENOME SHOTGUN SEQUENCE"/>
    <property type="match status" value="1"/>
</dbReference>
<dbReference type="PANTHER" id="PTHR42109:SF2">
    <property type="entry name" value="INTEGRAL MEMBRANE PROTEIN"/>
    <property type="match status" value="1"/>
</dbReference>
<feature type="transmembrane region" description="Helical" evidence="1">
    <location>
        <begin position="12"/>
        <end position="31"/>
    </location>
</feature>